<dbReference type="EMBL" id="JARQWQ010000156">
    <property type="protein sequence ID" value="KAK2548083.1"/>
    <property type="molecule type" value="Genomic_DNA"/>
</dbReference>
<comment type="caution">
    <text evidence="1">The sequence shown here is derived from an EMBL/GenBank/DDBJ whole genome shotgun (WGS) entry which is preliminary data.</text>
</comment>
<accession>A0AAD9PSH1</accession>
<sequence>MFDSKMSVLAISRKKPNNPFKDCENNVLSCVLFKIRTCDETTEYSDSFSWHLIGSIVLLPREFDALLVPSACVM</sequence>
<reference evidence="1" key="1">
    <citation type="journal article" date="2023" name="G3 (Bethesda)">
        <title>Whole genome assembly and annotation of the endangered Caribbean coral Acropora cervicornis.</title>
        <authorList>
            <person name="Selwyn J.D."/>
            <person name="Vollmer S.V."/>
        </authorList>
    </citation>
    <scope>NUCLEOTIDE SEQUENCE</scope>
    <source>
        <strain evidence="1">K2</strain>
    </source>
</reference>
<dbReference type="AlphaFoldDB" id="A0AAD9PSH1"/>
<dbReference type="Proteomes" id="UP001249851">
    <property type="component" value="Unassembled WGS sequence"/>
</dbReference>
<gene>
    <name evidence="1" type="ORF">P5673_031782</name>
</gene>
<proteinExistence type="predicted"/>
<organism evidence="1 2">
    <name type="scientific">Acropora cervicornis</name>
    <name type="common">Staghorn coral</name>
    <dbReference type="NCBI Taxonomy" id="6130"/>
    <lineage>
        <taxon>Eukaryota</taxon>
        <taxon>Metazoa</taxon>
        <taxon>Cnidaria</taxon>
        <taxon>Anthozoa</taxon>
        <taxon>Hexacorallia</taxon>
        <taxon>Scleractinia</taxon>
        <taxon>Astrocoeniina</taxon>
        <taxon>Acroporidae</taxon>
        <taxon>Acropora</taxon>
    </lineage>
</organism>
<evidence type="ECO:0000313" key="1">
    <source>
        <dbReference type="EMBL" id="KAK2548083.1"/>
    </source>
</evidence>
<evidence type="ECO:0000313" key="2">
    <source>
        <dbReference type="Proteomes" id="UP001249851"/>
    </source>
</evidence>
<protein>
    <submittedName>
        <fullName evidence="1">Uncharacterized protein</fullName>
    </submittedName>
</protein>
<name>A0AAD9PSH1_ACRCE</name>
<keyword evidence="2" id="KW-1185">Reference proteome</keyword>
<reference evidence="1" key="2">
    <citation type="journal article" date="2023" name="Science">
        <title>Genomic signatures of disease resistance in endangered staghorn corals.</title>
        <authorList>
            <person name="Vollmer S.V."/>
            <person name="Selwyn J.D."/>
            <person name="Despard B.A."/>
            <person name="Roesel C.L."/>
        </authorList>
    </citation>
    <scope>NUCLEOTIDE SEQUENCE</scope>
    <source>
        <strain evidence="1">K2</strain>
    </source>
</reference>